<sequence length="86" mass="9528">MGSIDGKALSEIGRRSRASGDYWEQLLGLEDTARLMQIRISDLRLAVLSGKMINGKLPPKIHSVSGGGHFFFDGQEIKEWLALKND</sequence>
<evidence type="ECO:0000313" key="2">
    <source>
        <dbReference type="EMBL" id="ALG87987.1"/>
    </source>
</evidence>
<name>Q209L5_AERHY</name>
<reference evidence="1" key="1">
    <citation type="journal article" date="2008" name="Appl. Environ. Microbiol.">
        <title>Genomic and functional characterization of the modular broad-host-range RA3 plasmid, the archetype of the IncU group.</title>
        <authorList>
            <person name="Kulinska A."/>
            <person name="Czeredys M."/>
            <person name="Hayes F."/>
            <person name="Jagura-Burdzy G."/>
        </authorList>
    </citation>
    <scope>NUCLEOTIDE SEQUENCE</scope>
    <source>
        <plasmid evidence="1">pRA3</plasmid>
    </source>
</reference>
<dbReference type="EMBL" id="KT315926">
    <property type="protein sequence ID" value="ALG87987.1"/>
    <property type="molecule type" value="Genomic_DNA"/>
</dbReference>
<protein>
    <submittedName>
        <fullName evidence="1">Uncharacterized protein</fullName>
    </submittedName>
</protein>
<evidence type="ECO:0000313" key="1">
    <source>
        <dbReference type="EMBL" id="ABD64863.1"/>
    </source>
</evidence>
<organism evidence="1">
    <name type="scientific">Aeromonas hydrophila</name>
    <dbReference type="NCBI Taxonomy" id="644"/>
    <lineage>
        <taxon>Bacteria</taxon>
        <taxon>Pseudomonadati</taxon>
        <taxon>Pseudomonadota</taxon>
        <taxon>Gammaproteobacteria</taxon>
        <taxon>Aeromonadales</taxon>
        <taxon>Aeromonadaceae</taxon>
        <taxon>Aeromonas</taxon>
    </lineage>
</organism>
<dbReference type="EMBL" id="DQ401103">
    <property type="protein sequence ID" value="ABD64863.1"/>
    <property type="molecule type" value="Genomic_DNA"/>
</dbReference>
<keyword evidence="1" id="KW-0614">Plasmid</keyword>
<gene>
    <name evidence="1" type="ORF">pRA3.35</name>
</gene>
<proteinExistence type="predicted"/>
<dbReference type="RefSeq" id="WP_011191337.1">
    <property type="nucleotide sequence ID" value="NC_010919.1"/>
</dbReference>
<geneLocation type="plasmid" evidence="1">
    <name>pRA3</name>
</geneLocation>
<reference evidence="2" key="2">
    <citation type="submission" date="2015-07" db="EMBL/GenBank/DDBJ databases">
        <title>Complete sequences of IncU plasmids harbouring quinolone resistance genes qnrS2 and aac (6')-Ib-cr in Aeromonas spp. from ornamental fish.</title>
        <authorList>
            <person name="Dolejska M."/>
            <person name="Dobiasova H."/>
        </authorList>
    </citation>
    <scope>NUCLEOTIDE SEQUENCE</scope>
    <source>
        <strain evidence="2">AH227</strain>
        <plasmid evidence="2">pAH227</plasmid>
    </source>
</reference>
<dbReference type="AlphaFoldDB" id="Q209L5"/>
<accession>Q209L5</accession>
<geneLocation type="plasmid" evidence="2">
    <name>pAH227</name>
</geneLocation>